<dbReference type="InterPro" id="IPR036095">
    <property type="entry name" value="PTS_EIIB-like_sf"/>
</dbReference>
<feature type="domain" description="PRD" evidence="5">
    <location>
        <begin position="292"/>
        <end position="396"/>
    </location>
</feature>
<gene>
    <name evidence="6" type="ORF">FC65_GL001101</name>
</gene>
<proteinExistence type="predicted"/>
<dbReference type="Pfam" id="PF00874">
    <property type="entry name" value="PRD"/>
    <property type="match status" value="2"/>
</dbReference>
<keyword evidence="7" id="KW-1185">Reference proteome</keyword>
<organism evidence="6 7">
    <name type="scientific">Ligilactobacillus acidipiscis DSM 15836</name>
    <dbReference type="NCBI Taxonomy" id="1423716"/>
    <lineage>
        <taxon>Bacteria</taxon>
        <taxon>Bacillati</taxon>
        <taxon>Bacillota</taxon>
        <taxon>Bacilli</taxon>
        <taxon>Lactobacillales</taxon>
        <taxon>Lactobacillaceae</taxon>
        <taxon>Ligilactobacillus</taxon>
    </lineage>
</organism>
<dbReference type="PANTHER" id="PTHR30185">
    <property type="entry name" value="CRYPTIC BETA-GLUCOSIDE BGL OPERON ANTITERMINATOR"/>
    <property type="match status" value="1"/>
</dbReference>
<dbReference type="PANTHER" id="PTHR30185:SF13">
    <property type="entry name" value="LICABCH OPERON REGULATOR-RELATED"/>
    <property type="match status" value="1"/>
</dbReference>
<dbReference type="InterPro" id="IPR036388">
    <property type="entry name" value="WH-like_DNA-bd_sf"/>
</dbReference>
<name>A0ABR5PLA5_9LACO</name>
<dbReference type="InterPro" id="IPR011608">
    <property type="entry name" value="PRD"/>
</dbReference>
<dbReference type="Proteomes" id="UP000051217">
    <property type="component" value="Unassembled WGS sequence"/>
</dbReference>
<dbReference type="SUPFAM" id="SSF55804">
    <property type="entry name" value="Phoshotransferase/anion transport protein"/>
    <property type="match status" value="1"/>
</dbReference>
<dbReference type="EMBL" id="AZFI01000024">
    <property type="protein sequence ID" value="KRM29987.1"/>
    <property type="molecule type" value="Genomic_DNA"/>
</dbReference>
<dbReference type="InterPro" id="IPR016152">
    <property type="entry name" value="PTrfase/Anion_transptr"/>
</dbReference>
<evidence type="ECO:0000256" key="1">
    <source>
        <dbReference type="ARBA" id="ARBA00022679"/>
    </source>
</evidence>
<comment type="caution">
    <text evidence="6">The sequence shown here is derived from an EMBL/GenBank/DDBJ whole genome shotgun (WGS) entry which is preliminary data.</text>
</comment>
<evidence type="ECO:0000259" key="5">
    <source>
        <dbReference type="PROSITE" id="PS51372"/>
    </source>
</evidence>
<evidence type="ECO:0000313" key="7">
    <source>
        <dbReference type="Proteomes" id="UP000051217"/>
    </source>
</evidence>
<dbReference type="Gene3D" id="3.40.50.2300">
    <property type="match status" value="1"/>
</dbReference>
<dbReference type="InterPro" id="IPR036634">
    <property type="entry name" value="PRD_sf"/>
</dbReference>
<dbReference type="SUPFAM" id="SSF52794">
    <property type="entry name" value="PTS system IIB component-like"/>
    <property type="match status" value="1"/>
</dbReference>
<dbReference type="Gene3D" id="1.10.10.10">
    <property type="entry name" value="Winged helix-like DNA-binding domain superfamily/Winged helix DNA-binding domain"/>
    <property type="match status" value="1"/>
</dbReference>
<dbReference type="CDD" id="cd05568">
    <property type="entry name" value="PTS_IIB_bgl_like"/>
    <property type="match status" value="1"/>
</dbReference>
<protein>
    <submittedName>
        <fullName evidence="6">Transcription regulator, mannitol operon</fullName>
    </submittedName>
</protein>
<dbReference type="InterPro" id="IPR013011">
    <property type="entry name" value="PTS_EIIB_2"/>
</dbReference>
<dbReference type="Gene3D" id="3.40.930.10">
    <property type="entry name" value="Mannitol-specific EII, Chain A"/>
    <property type="match status" value="1"/>
</dbReference>
<evidence type="ECO:0000259" key="3">
    <source>
        <dbReference type="PROSITE" id="PS51094"/>
    </source>
</evidence>
<feature type="domain" description="PTS EIIA type-2" evidence="3">
    <location>
        <begin position="495"/>
        <end position="634"/>
    </location>
</feature>
<dbReference type="Pfam" id="PF00359">
    <property type="entry name" value="PTS_EIIA_2"/>
    <property type="match status" value="1"/>
</dbReference>
<sequence>MSILNTDNSSTNLTIKITKYLLSKSVVHYVDLMEYTNLSRKTISKYLDRVEKMIAEYDVTLVRKRGAVIYLTGSLDRLRSSLPGCDAAEQSDDSRRIDLLSFLLELKQPSLLDDLAQHFFVSRSTLERDLNYLKEHFGVQLKKTQQGISLNNDELEVRQILSKLTQENWNQSLTENKKTGHLVQDFQIPDFLREYVDPQILSVVQNVLVEFSQKYNIRANEYQYEPLLVHIAISMKRISEKKYIDQKEIFDLTISPATQYLITLLEQKFKFTIPLAEAKYLELYVAVFNDNFDSFSNLQVVGELTLWLKQNLSAYDDELLRNLATHLVPALKRGKMGFAVKNLYASEIKEKFPTAFDQALDLTLAIQQHFKVVLPENEIAYMALHLELFNKRHPHQANEVTLVIVCSSGYGTAQLLRQRVIESVKDVTIVGTMSVSDFMEKAPVTDIVLSTVPLKMAKTRVLQVSPFLNETEVELLKKVCDEVRKREYIHAEFMELLRPECIIADSELTDKNAVIQKLTKRLYQHGYVDQKMADSALEREKLATTKLGKIAIPHGGIEHVLKPTLGILTSQAGVKWNHDGQVNLVFFIAFNQQLESQMDDIYAYFYSLIKNQEIIDQLVHASSSEAIITLLENSELDV</sequence>
<reference evidence="6 7" key="1">
    <citation type="journal article" date="2015" name="Genome Announc.">
        <title>Expanding the biotechnology potential of lactobacilli through comparative genomics of 213 strains and associated genera.</title>
        <authorList>
            <person name="Sun Z."/>
            <person name="Harris H.M."/>
            <person name="McCann A."/>
            <person name="Guo C."/>
            <person name="Argimon S."/>
            <person name="Zhang W."/>
            <person name="Yang X."/>
            <person name="Jeffery I.B."/>
            <person name="Cooney J.C."/>
            <person name="Kagawa T.F."/>
            <person name="Liu W."/>
            <person name="Song Y."/>
            <person name="Salvetti E."/>
            <person name="Wrobel A."/>
            <person name="Rasinkangas P."/>
            <person name="Parkhill J."/>
            <person name="Rea M.C."/>
            <person name="O'Sullivan O."/>
            <person name="Ritari J."/>
            <person name="Douillard F.P."/>
            <person name="Paul Ross R."/>
            <person name="Yang R."/>
            <person name="Briner A.E."/>
            <person name="Felis G.E."/>
            <person name="de Vos W.M."/>
            <person name="Barrangou R."/>
            <person name="Klaenhammer T.R."/>
            <person name="Caufield P.W."/>
            <person name="Cui Y."/>
            <person name="Zhang H."/>
            <person name="O'Toole P.W."/>
        </authorList>
    </citation>
    <scope>NUCLEOTIDE SEQUENCE [LARGE SCALE GENOMIC DNA]</scope>
    <source>
        <strain evidence="6 7">DSM 15836</strain>
    </source>
</reference>
<dbReference type="PROSITE" id="PS51372">
    <property type="entry name" value="PRD_2"/>
    <property type="match status" value="1"/>
</dbReference>
<accession>A0ABR5PLA5</accession>
<dbReference type="SUPFAM" id="SSF63520">
    <property type="entry name" value="PTS-regulatory domain, PRD"/>
    <property type="match status" value="2"/>
</dbReference>
<keyword evidence="2" id="KW-0677">Repeat</keyword>
<dbReference type="InterPro" id="IPR002178">
    <property type="entry name" value="PTS_EIIA_type-2_dom"/>
</dbReference>
<evidence type="ECO:0000313" key="6">
    <source>
        <dbReference type="EMBL" id="KRM29987.1"/>
    </source>
</evidence>
<evidence type="ECO:0000256" key="2">
    <source>
        <dbReference type="ARBA" id="ARBA00022737"/>
    </source>
</evidence>
<dbReference type="InterPro" id="IPR050661">
    <property type="entry name" value="BglG_antiterminators"/>
</dbReference>
<dbReference type="Gene3D" id="1.10.1790.10">
    <property type="entry name" value="PRD domain"/>
    <property type="match status" value="2"/>
</dbReference>
<keyword evidence="1" id="KW-0808">Transferase</keyword>
<feature type="domain" description="PTS EIIB type-2" evidence="4">
    <location>
        <begin position="400"/>
        <end position="488"/>
    </location>
</feature>
<evidence type="ECO:0000259" key="4">
    <source>
        <dbReference type="PROSITE" id="PS51099"/>
    </source>
</evidence>
<dbReference type="PROSITE" id="PS51099">
    <property type="entry name" value="PTS_EIIB_TYPE_2"/>
    <property type="match status" value="1"/>
</dbReference>
<dbReference type="PROSITE" id="PS51094">
    <property type="entry name" value="PTS_EIIA_TYPE_2"/>
    <property type="match status" value="1"/>
</dbReference>
<dbReference type="InterPro" id="IPR036390">
    <property type="entry name" value="WH_DNA-bd_sf"/>
</dbReference>
<dbReference type="SUPFAM" id="SSF46785">
    <property type="entry name" value="Winged helix' DNA-binding domain"/>
    <property type="match status" value="1"/>
</dbReference>
<dbReference type="CDD" id="cd00211">
    <property type="entry name" value="PTS_IIA_fru"/>
    <property type="match status" value="1"/>
</dbReference>